<feature type="chain" id="PRO_5016752221" description="Heat-labile enterotoxin" evidence="2">
    <location>
        <begin position="24"/>
        <end position="711"/>
    </location>
</feature>
<feature type="region of interest" description="Disordered" evidence="1">
    <location>
        <begin position="235"/>
        <end position="264"/>
    </location>
</feature>
<evidence type="ECO:0000313" key="4">
    <source>
        <dbReference type="Proteomes" id="UP000253664"/>
    </source>
</evidence>
<sequence length="711" mass="79923">MKMLRVSPAILLLLLCLLASVRTASSDGGQGPPEVEAADIIYVFIWDPRPPGQIRADGGWRPPNQDYEDNMRAFFVYHHELGQWDDEGRPREARWATAYVTAYVNMADAQGGRQEGWLYRIRVSRNMVMCVDNDPSRVYALGGIQWAQVRSYRLATSTIFILIRRDHNFARYVQDSITVLPSTCSLFIRDPGMWDCWYASDFAHLLLSHPLLGPRLGYLGFFPLCFERFNNETTARPGSNVPECQPGPSGSRNRGRPGRQNLTGTSAMLNEHSHSSGSRENCEAAAPRAACCDPEQERVDEEWIDKYLDSVVLRSSLDHNEAGQAEQLDEADQAEQLDAEEPAEDEERPRKKQKPNNDTVLPYETTTPNPLEQPGTSGLSINDVDWRALAAFAALCEMASGGSHQKRSAYEFHNKKACDDAANKIRKLDSCERITGLEVGVTLSNDYWSGTSSEISLAFDGSQGPVRIPIADGPSRGFNTWKSFGLNDHGISELKDVKNIRLETREKSSFPWFSTAWRLQDVELRGRCVETNDLVVMEKYKSLNQWFETPNKDITTWQSVGNLAVTTPDWKVKPPCNYLSSLTVNFTIGDRNWAGTGHTITFSVNSMSKPIIIAKAPSRGTFVSKKLDLADVVQVRDLNKMSLLDQTSRDWSLTAGWFLKGVTLSGECVASRKRISMNKFKAVNEWFEHQNPIEQLEPVWGGEFSPEDWSL</sequence>
<evidence type="ECO:0008006" key="5">
    <source>
        <dbReference type="Google" id="ProtNLM"/>
    </source>
</evidence>
<feature type="signal peptide" evidence="2">
    <location>
        <begin position="1"/>
        <end position="23"/>
    </location>
</feature>
<feature type="region of interest" description="Disordered" evidence="1">
    <location>
        <begin position="322"/>
        <end position="378"/>
    </location>
</feature>
<comment type="caution">
    <text evidence="3">The sequence shown here is derived from an EMBL/GenBank/DDBJ whole genome shotgun (WGS) entry which is preliminary data.</text>
</comment>
<dbReference type="AlphaFoldDB" id="A0A367LK28"/>
<dbReference type="STRING" id="1330021.A0A367LK28"/>
<reference evidence="3 4" key="1">
    <citation type="journal article" date="2015" name="BMC Genomics">
        <title>Insights from the genome of Ophiocordyceps polyrhachis-furcata to pathogenicity and host specificity in insect fungi.</title>
        <authorList>
            <person name="Wichadakul D."/>
            <person name="Kobmoo N."/>
            <person name="Ingsriswang S."/>
            <person name="Tangphatsornruang S."/>
            <person name="Chantasingh D."/>
            <person name="Luangsa-ard J.J."/>
            <person name="Eurwilaichitr L."/>
        </authorList>
    </citation>
    <scope>NUCLEOTIDE SEQUENCE [LARGE SCALE GENOMIC DNA]</scope>
    <source>
        <strain evidence="3 4">BCC 54312</strain>
    </source>
</reference>
<accession>A0A367LK28</accession>
<evidence type="ECO:0000313" key="3">
    <source>
        <dbReference type="EMBL" id="RCI14612.1"/>
    </source>
</evidence>
<feature type="compositionally biased region" description="Acidic residues" evidence="1">
    <location>
        <begin position="327"/>
        <end position="346"/>
    </location>
</feature>
<organism evidence="3 4">
    <name type="scientific">Ophiocordyceps polyrhachis-furcata BCC 54312</name>
    <dbReference type="NCBI Taxonomy" id="1330021"/>
    <lineage>
        <taxon>Eukaryota</taxon>
        <taxon>Fungi</taxon>
        <taxon>Dikarya</taxon>
        <taxon>Ascomycota</taxon>
        <taxon>Pezizomycotina</taxon>
        <taxon>Sordariomycetes</taxon>
        <taxon>Hypocreomycetidae</taxon>
        <taxon>Hypocreales</taxon>
        <taxon>Ophiocordycipitaceae</taxon>
        <taxon>Ophiocordyceps</taxon>
    </lineage>
</organism>
<dbReference type="SUPFAM" id="SSF56399">
    <property type="entry name" value="ADP-ribosylation"/>
    <property type="match status" value="1"/>
</dbReference>
<dbReference type="EMBL" id="LKCN02000003">
    <property type="protein sequence ID" value="RCI14612.1"/>
    <property type="molecule type" value="Genomic_DNA"/>
</dbReference>
<keyword evidence="2" id="KW-0732">Signal</keyword>
<name>A0A367LK28_9HYPO</name>
<protein>
    <recommendedName>
        <fullName evidence="5">Heat-labile enterotoxin</fullName>
    </recommendedName>
</protein>
<dbReference type="OrthoDB" id="4924915at2759"/>
<evidence type="ECO:0000256" key="1">
    <source>
        <dbReference type="SAM" id="MobiDB-lite"/>
    </source>
</evidence>
<keyword evidence="4" id="KW-1185">Reference proteome</keyword>
<evidence type="ECO:0000256" key="2">
    <source>
        <dbReference type="SAM" id="SignalP"/>
    </source>
</evidence>
<dbReference type="Proteomes" id="UP000253664">
    <property type="component" value="Unassembled WGS sequence"/>
</dbReference>
<dbReference type="Gene3D" id="3.90.210.10">
    <property type="entry name" value="Heat-Labile Enterotoxin, subunit A"/>
    <property type="match status" value="1"/>
</dbReference>
<proteinExistence type="predicted"/>
<feature type="compositionally biased region" description="Polar residues" evidence="1">
    <location>
        <begin position="356"/>
        <end position="378"/>
    </location>
</feature>
<gene>
    <name evidence="3" type="ORF">L249_7010</name>
</gene>